<feature type="coiled-coil region" evidence="1">
    <location>
        <begin position="203"/>
        <end position="230"/>
    </location>
</feature>
<feature type="transmembrane region" description="Helical" evidence="2">
    <location>
        <begin position="7"/>
        <end position="26"/>
    </location>
</feature>
<proteinExistence type="predicted"/>
<dbReference type="PANTHER" id="PTHR34220">
    <property type="entry name" value="SENSOR HISTIDINE KINASE YPDA"/>
    <property type="match status" value="1"/>
</dbReference>
<dbReference type="InterPro" id="IPR010559">
    <property type="entry name" value="Sig_transdc_His_kin_internal"/>
</dbReference>
<organism evidence="5 6">
    <name type="scientific">Faecalibacter bovis</name>
    <dbReference type="NCBI Taxonomy" id="2898187"/>
    <lineage>
        <taxon>Bacteria</taxon>
        <taxon>Pseudomonadati</taxon>
        <taxon>Bacteroidota</taxon>
        <taxon>Flavobacteriia</taxon>
        <taxon>Flavobacteriales</taxon>
        <taxon>Weeksellaceae</taxon>
        <taxon>Faecalibacter</taxon>
    </lineage>
</organism>
<feature type="transmembrane region" description="Helical" evidence="2">
    <location>
        <begin position="71"/>
        <end position="90"/>
    </location>
</feature>
<keyword evidence="2" id="KW-0472">Membrane</keyword>
<keyword evidence="6" id="KW-1185">Reference proteome</keyword>
<keyword evidence="5" id="KW-0808">Transferase</keyword>
<evidence type="ECO:0000256" key="2">
    <source>
        <dbReference type="SAM" id="Phobius"/>
    </source>
</evidence>
<reference evidence="5 6" key="1">
    <citation type="journal article" date="2021" name="Int. J. Syst. Evol. Microbiol.">
        <title>Faecalibacter bovis sp. nov., isolated from cow faeces.</title>
        <authorList>
            <person name="Li F."/>
            <person name="Zhao W."/>
            <person name="Hong Q."/>
            <person name="Shao Q."/>
            <person name="Song J."/>
            <person name="Yang S."/>
        </authorList>
    </citation>
    <scope>NUCLEOTIDE SEQUENCE [LARGE SCALE GENOMIC DNA]</scope>
    <source>
        <strain evidence="5 6">ZY171143</strain>
    </source>
</reference>
<dbReference type="Pfam" id="PF06580">
    <property type="entry name" value="His_kinase"/>
    <property type="match status" value="1"/>
</dbReference>
<feature type="transmembrane region" description="Helical" evidence="2">
    <location>
        <begin position="456"/>
        <end position="478"/>
    </location>
</feature>
<gene>
    <name evidence="5" type="ORF">J9309_04895</name>
</gene>
<evidence type="ECO:0000259" key="3">
    <source>
        <dbReference type="Pfam" id="PF06580"/>
    </source>
</evidence>
<feature type="domain" description="2TM" evidence="4">
    <location>
        <begin position="418"/>
        <end position="491"/>
    </location>
</feature>
<dbReference type="Pfam" id="PF13239">
    <property type="entry name" value="2TM"/>
    <property type="match status" value="1"/>
</dbReference>
<reference evidence="6" key="2">
    <citation type="submission" date="2021-04" db="EMBL/GenBank/DDBJ databases">
        <title>Taxonomy of Flavobacteriaceae bacterium ZY171143.</title>
        <authorList>
            <person name="Li F."/>
        </authorList>
    </citation>
    <scope>NUCLEOTIDE SEQUENCE [LARGE SCALE GENOMIC DNA]</scope>
    <source>
        <strain evidence="6">ZY171143</strain>
    </source>
</reference>
<feature type="domain" description="Signal transduction histidine kinase internal region" evidence="3">
    <location>
        <begin position="223"/>
        <end position="300"/>
    </location>
</feature>
<dbReference type="PANTHER" id="PTHR34220:SF7">
    <property type="entry name" value="SENSOR HISTIDINE KINASE YPDA"/>
    <property type="match status" value="1"/>
</dbReference>
<feature type="transmembrane region" description="Helical" evidence="2">
    <location>
        <begin position="110"/>
        <end position="130"/>
    </location>
</feature>
<feature type="transmembrane region" description="Helical" evidence="2">
    <location>
        <begin position="41"/>
        <end position="59"/>
    </location>
</feature>
<name>A0ABX7XFK2_9FLAO</name>
<evidence type="ECO:0000313" key="6">
    <source>
        <dbReference type="Proteomes" id="UP000672011"/>
    </source>
</evidence>
<keyword evidence="2" id="KW-0812">Transmembrane</keyword>
<feature type="transmembrane region" description="Helical" evidence="2">
    <location>
        <begin position="432"/>
        <end position="450"/>
    </location>
</feature>
<dbReference type="InterPro" id="IPR050640">
    <property type="entry name" value="Bact_2-comp_sensor_kinase"/>
</dbReference>
<dbReference type="GO" id="GO:0016301">
    <property type="term" value="F:kinase activity"/>
    <property type="evidence" value="ECO:0007669"/>
    <property type="project" value="UniProtKB-KW"/>
</dbReference>
<dbReference type="Proteomes" id="UP000672011">
    <property type="component" value="Chromosome"/>
</dbReference>
<feature type="transmembrane region" description="Helical" evidence="2">
    <location>
        <begin position="142"/>
        <end position="162"/>
    </location>
</feature>
<dbReference type="RefSeq" id="WP_230477416.1">
    <property type="nucleotide sequence ID" value="NZ_CP072842.1"/>
</dbReference>
<dbReference type="EMBL" id="CP072842">
    <property type="protein sequence ID" value="QTV06656.1"/>
    <property type="molecule type" value="Genomic_DNA"/>
</dbReference>
<protein>
    <submittedName>
        <fullName evidence="5">Histidine kinase</fullName>
    </submittedName>
</protein>
<feature type="transmembrane region" description="Helical" evidence="2">
    <location>
        <begin position="182"/>
        <end position="199"/>
    </location>
</feature>
<keyword evidence="2" id="KW-1133">Transmembrane helix</keyword>
<evidence type="ECO:0000256" key="1">
    <source>
        <dbReference type="SAM" id="Coils"/>
    </source>
</evidence>
<keyword evidence="5" id="KW-0418">Kinase</keyword>
<evidence type="ECO:0000313" key="5">
    <source>
        <dbReference type="EMBL" id="QTV06656.1"/>
    </source>
</evidence>
<sequence length="501" mass="58921">MNNFKDSILYLISIILVVVIMLLTMLFKKGFAFEIYGVEDIISIVIAYILLGVLTFQVLKGIVVVDKTTLTRNILIMIGINFIIYSIMFFTNPNTQLAYFFNSTAFNYFIGYFLFSLCASFIGSSLFYEYKKEIDKNGFHSYVIWRYFLQSIIVIQFLYYVFTVFVNDLFPIDIFYNQTANYVLVGIITSIFLSIFYYLEKNRNKFEKQIKKETSKAETATANFETLKNQLDPHFLFNSLNVLTGLIEENPEKAVDFTTSLSKIYRYLLEQKDKEVVPLEEEIRFAKTYINLLKLRFENSIHFHMNLMDFQEDEFIVPLSLQILLENTIKHNIVSESKPLKIRIYKEDNFLIIENSFQPKDSIKDSTGVGLNNIKKRYELISDQKIEIYQTEQNFSVRLPILTNKIDITTQENLSYQEAVDRTIELKDFYSNLVKLGLGNVFLFCINYLTSPTYLWYLYILLGTVISIAIMSVKIFGFNKKWEVRKTKEILMKKNQLKKWK</sequence>
<dbReference type="InterPro" id="IPR025698">
    <property type="entry name" value="2TM_dom"/>
</dbReference>
<keyword evidence="1" id="KW-0175">Coiled coil</keyword>
<evidence type="ECO:0000259" key="4">
    <source>
        <dbReference type="Pfam" id="PF13239"/>
    </source>
</evidence>
<accession>A0ABX7XFK2</accession>